<dbReference type="AlphaFoldDB" id="A0A068W936"/>
<accession>A0A068W936</accession>
<evidence type="ECO:0000313" key="2">
    <source>
        <dbReference type="EMBL" id="CDR19497.1"/>
    </source>
</evidence>
<reference evidence="2" key="1">
    <citation type="submission" date="2014-04" db="EMBL/GenBank/DDBJ databases">
        <authorList>
            <person name="Harrison E."/>
        </authorList>
    </citation>
    <scope>NUCLEOTIDE SEQUENCE</scope>
    <source>
        <strain evidence="2">ZTA09/03698-9ST</strain>
    </source>
</reference>
<proteinExistence type="predicted"/>
<keyword evidence="1" id="KW-0472">Membrane</keyword>
<protein>
    <submittedName>
        <fullName evidence="2">Putative TcpE family protein</fullName>
    </submittedName>
</protein>
<name>A0A068W936_STAAU</name>
<feature type="transmembrane region" description="Helical" evidence="1">
    <location>
        <begin position="89"/>
        <end position="106"/>
    </location>
</feature>
<keyword evidence="1" id="KW-1133">Transmembrane helix</keyword>
<dbReference type="Pfam" id="PF12648">
    <property type="entry name" value="TcpE"/>
    <property type="match status" value="1"/>
</dbReference>
<dbReference type="InterPro" id="IPR025608">
    <property type="entry name" value="TcpE"/>
</dbReference>
<sequence>MDKKAYNLKRTFEQPIVMYEFTDKFRINKGFRLDFWATFLIVWLILFLLFWYLLQPVIMSIGGLMFIYFTVAPYYITKYIVKLKQDGKKLFFFLWDFVIFVFNVQLRKVKLSYDEEVEYHDKKITFK</sequence>
<reference evidence="2" key="2">
    <citation type="submission" date="2014-06" db="EMBL/GenBank/DDBJ databases">
        <title>Detection of mecC-MRSA isolates in river water: a potential role for water in the environmental dissemination.</title>
        <authorList>
            <person name="Porrero M.C."/>
            <person name="Harrison E.M."/>
            <person name="Fernandez-Garayzabal J.F."/>
            <person name="Paterson G.K."/>
            <person name="Diez-Guerrir A."/>
            <person name="Holmes M.A."/>
            <person name="Dominguez L."/>
        </authorList>
    </citation>
    <scope>NUCLEOTIDE SEQUENCE</scope>
    <source>
        <strain evidence="2">ZTA09/03698-9ST</strain>
    </source>
</reference>
<feature type="transmembrane region" description="Helical" evidence="1">
    <location>
        <begin position="58"/>
        <end position="77"/>
    </location>
</feature>
<evidence type="ECO:0000256" key="1">
    <source>
        <dbReference type="SAM" id="Phobius"/>
    </source>
</evidence>
<organism evidence="2">
    <name type="scientific">Staphylococcus aureus</name>
    <dbReference type="NCBI Taxonomy" id="1280"/>
    <lineage>
        <taxon>Bacteria</taxon>
        <taxon>Bacillati</taxon>
        <taxon>Bacillota</taxon>
        <taxon>Bacilli</taxon>
        <taxon>Bacillales</taxon>
        <taxon>Staphylococcaceae</taxon>
        <taxon>Staphylococcus</taxon>
    </lineage>
</organism>
<dbReference type="EMBL" id="LK024544">
    <property type="protein sequence ID" value="CDR19497.1"/>
    <property type="molecule type" value="Genomic_DNA"/>
</dbReference>
<feature type="transmembrane region" description="Helical" evidence="1">
    <location>
        <begin position="33"/>
        <end position="52"/>
    </location>
</feature>
<keyword evidence="1" id="KW-0812">Transmembrane</keyword>